<evidence type="ECO:0000313" key="2">
    <source>
        <dbReference type="EMBL" id="KAL0640692.1"/>
    </source>
</evidence>
<name>A0ABR3GYA2_9PEZI</name>
<dbReference type="EMBL" id="JBBBZM010000002">
    <property type="protein sequence ID" value="KAL0640692.1"/>
    <property type="molecule type" value="Genomic_DNA"/>
</dbReference>
<comment type="caution">
    <text evidence="2">The sequence shown here is derived from an EMBL/GenBank/DDBJ whole genome shotgun (WGS) entry which is preliminary data.</text>
</comment>
<evidence type="ECO:0000313" key="3">
    <source>
        <dbReference type="Proteomes" id="UP001447188"/>
    </source>
</evidence>
<evidence type="ECO:0000256" key="1">
    <source>
        <dbReference type="SAM" id="SignalP"/>
    </source>
</evidence>
<keyword evidence="3" id="KW-1185">Reference proteome</keyword>
<feature type="signal peptide" evidence="1">
    <location>
        <begin position="1"/>
        <end position="21"/>
    </location>
</feature>
<feature type="chain" id="PRO_5046067310" evidence="1">
    <location>
        <begin position="22"/>
        <end position="174"/>
    </location>
</feature>
<reference evidence="2 3" key="1">
    <citation type="submission" date="2024-02" db="EMBL/GenBank/DDBJ databases">
        <title>Discinaceae phylogenomics.</title>
        <authorList>
            <person name="Dirks A.C."/>
            <person name="James T.Y."/>
        </authorList>
    </citation>
    <scope>NUCLEOTIDE SEQUENCE [LARGE SCALE GENOMIC DNA]</scope>
    <source>
        <strain evidence="2 3">ACD0624</strain>
    </source>
</reference>
<gene>
    <name evidence="2" type="ORF">Q9L58_000363</name>
</gene>
<dbReference type="Proteomes" id="UP001447188">
    <property type="component" value="Unassembled WGS sequence"/>
</dbReference>
<sequence length="174" mass="17926">MKFTTTTILAAALATVSSAAAVPSATALQPLPGKFTLVFTSSGTALDKFSHDITIDIAFGDVLYMGPNTNEEQLHVEFVSDGSSASTTAGDHRFPYPLIISAEGQALIGDNPSVTAQGGSFGQINGAFGFKADNGIGPATALWSACSAGLPVNSWTLHWNRPDCIAIGVNIVPV</sequence>
<keyword evidence="1" id="KW-0732">Signal</keyword>
<protein>
    <submittedName>
        <fullName evidence="2">Uncharacterized protein</fullName>
    </submittedName>
</protein>
<accession>A0ABR3GYA2</accession>
<proteinExistence type="predicted"/>
<organism evidence="2 3">
    <name type="scientific">Discina gigas</name>
    <dbReference type="NCBI Taxonomy" id="1032678"/>
    <lineage>
        <taxon>Eukaryota</taxon>
        <taxon>Fungi</taxon>
        <taxon>Dikarya</taxon>
        <taxon>Ascomycota</taxon>
        <taxon>Pezizomycotina</taxon>
        <taxon>Pezizomycetes</taxon>
        <taxon>Pezizales</taxon>
        <taxon>Discinaceae</taxon>
        <taxon>Discina</taxon>
    </lineage>
</organism>